<dbReference type="Proteomes" id="UP001516400">
    <property type="component" value="Unassembled WGS sequence"/>
</dbReference>
<keyword evidence="1" id="KW-0175">Coiled coil</keyword>
<keyword evidence="4" id="KW-1185">Reference proteome</keyword>
<accession>A0ABD2P0F2</accession>
<organism evidence="3 4">
    <name type="scientific">Cryptolaemus montrouzieri</name>
    <dbReference type="NCBI Taxonomy" id="559131"/>
    <lineage>
        <taxon>Eukaryota</taxon>
        <taxon>Metazoa</taxon>
        <taxon>Ecdysozoa</taxon>
        <taxon>Arthropoda</taxon>
        <taxon>Hexapoda</taxon>
        <taxon>Insecta</taxon>
        <taxon>Pterygota</taxon>
        <taxon>Neoptera</taxon>
        <taxon>Endopterygota</taxon>
        <taxon>Coleoptera</taxon>
        <taxon>Polyphaga</taxon>
        <taxon>Cucujiformia</taxon>
        <taxon>Coccinelloidea</taxon>
        <taxon>Coccinellidae</taxon>
        <taxon>Scymninae</taxon>
        <taxon>Scymnini</taxon>
        <taxon>Cryptolaemus</taxon>
    </lineage>
</organism>
<gene>
    <name evidence="3" type="ORF">HHI36_018550</name>
</gene>
<feature type="compositionally biased region" description="Basic and acidic residues" evidence="2">
    <location>
        <begin position="69"/>
        <end position="82"/>
    </location>
</feature>
<comment type="caution">
    <text evidence="3">The sequence shown here is derived from an EMBL/GenBank/DDBJ whole genome shotgun (WGS) entry which is preliminary data.</text>
</comment>
<evidence type="ECO:0000256" key="2">
    <source>
        <dbReference type="SAM" id="MobiDB-lite"/>
    </source>
</evidence>
<reference evidence="3 4" key="1">
    <citation type="journal article" date="2021" name="BMC Biol.">
        <title>Horizontally acquired antibacterial genes associated with adaptive radiation of ladybird beetles.</title>
        <authorList>
            <person name="Li H.S."/>
            <person name="Tang X.F."/>
            <person name="Huang Y.H."/>
            <person name="Xu Z.Y."/>
            <person name="Chen M.L."/>
            <person name="Du X.Y."/>
            <person name="Qiu B.Y."/>
            <person name="Chen P.T."/>
            <person name="Zhang W."/>
            <person name="Slipinski A."/>
            <person name="Escalona H.E."/>
            <person name="Waterhouse R.M."/>
            <person name="Zwick A."/>
            <person name="Pang H."/>
        </authorList>
    </citation>
    <scope>NUCLEOTIDE SEQUENCE [LARGE SCALE GENOMIC DNA]</scope>
    <source>
        <strain evidence="3">SYSU2018</strain>
    </source>
</reference>
<evidence type="ECO:0000313" key="3">
    <source>
        <dbReference type="EMBL" id="KAL3284387.1"/>
    </source>
</evidence>
<dbReference type="AlphaFoldDB" id="A0ABD2P0F2"/>
<evidence type="ECO:0000313" key="4">
    <source>
        <dbReference type="Proteomes" id="UP001516400"/>
    </source>
</evidence>
<feature type="coiled-coil region" evidence="1">
    <location>
        <begin position="1"/>
        <end position="49"/>
    </location>
</feature>
<protein>
    <submittedName>
        <fullName evidence="3">Uncharacterized protein</fullName>
    </submittedName>
</protein>
<dbReference type="EMBL" id="JABFTP020000165">
    <property type="protein sequence ID" value="KAL3284387.1"/>
    <property type="molecule type" value="Genomic_DNA"/>
</dbReference>
<name>A0ABD2P0F2_9CUCU</name>
<sequence length="139" mass="16364">MEVITVMMKNILEELKEIRRENREYKEELVEVKRKNQEIKTELKFLNGNGRIKFSSKAINSKGEGNPEMIRDRAKDEKEREKKVHIGYQKLIVHGETLTWDQKENILKPKVVGCLVVKQSTSKNANETWTDEHRNDQAK</sequence>
<proteinExistence type="predicted"/>
<evidence type="ECO:0000256" key="1">
    <source>
        <dbReference type="SAM" id="Coils"/>
    </source>
</evidence>
<feature type="region of interest" description="Disordered" evidence="2">
    <location>
        <begin position="56"/>
        <end position="82"/>
    </location>
</feature>